<gene>
    <name evidence="2" type="primary">umuD</name>
    <name evidence="2" type="ORF">NTHI1209_01154</name>
</gene>
<reference evidence="2 3" key="1">
    <citation type="submission" date="2014-05" db="EMBL/GenBank/DDBJ databases">
        <title>Methylome analysis of the phasevarions of Haemophilus influenzae.</title>
        <authorList>
            <person name="Atack J.M."/>
            <person name="Fox K.L."/>
            <person name="Power P.M."/>
            <person name="Clark T."/>
            <person name="Jurcisek J."/>
            <person name="Korlach J."/>
            <person name="Bakaletz L.O."/>
            <person name="Jennings M.P."/>
        </authorList>
    </citation>
    <scope>NUCLEOTIDE SEQUENCE [LARGE SCALE GENOMIC DNA]</scope>
    <source>
        <strain evidence="2 3">1209</strain>
    </source>
</reference>
<organism evidence="2 3">
    <name type="scientific">Haemophilus influenzae</name>
    <dbReference type="NCBI Taxonomy" id="727"/>
    <lineage>
        <taxon>Bacteria</taxon>
        <taxon>Pseudomonadati</taxon>
        <taxon>Pseudomonadota</taxon>
        <taxon>Gammaproteobacteria</taxon>
        <taxon>Pasteurellales</taxon>
        <taxon>Pasteurellaceae</taxon>
        <taxon>Haemophilus</taxon>
    </lineage>
</organism>
<dbReference type="EC" id="3.4.21.-" evidence="2"/>
<sequence>MNNQTLATQYEMDFSYNPLPFFSDIEDNLKFNKKLDLNLYCIKRPKQTCFIHITNPNMLAWGIESGDMLVVEKNDDLYSGDLIVLEENNEFHVYEFMAHNGNYLFMALDSTTQNINTKDWSNLPIVGTVTNTIHQMKRRNKMKWAA</sequence>
<comment type="caution">
    <text evidence="2">The sequence shown here is derived from an EMBL/GenBank/DDBJ whole genome shotgun (WGS) entry which is preliminary data.</text>
</comment>
<dbReference type="AlphaFoldDB" id="A0A0D0IH73"/>
<proteinExistence type="predicted"/>
<feature type="domain" description="Peptidase S24/S26A/S26B/S26C" evidence="1">
    <location>
        <begin position="30"/>
        <end position="129"/>
    </location>
</feature>
<evidence type="ECO:0000313" key="2">
    <source>
        <dbReference type="EMBL" id="KIS35547.1"/>
    </source>
</evidence>
<evidence type="ECO:0000313" key="3">
    <source>
        <dbReference type="Proteomes" id="UP000050700"/>
    </source>
</evidence>
<dbReference type="RefSeq" id="WP_005664740.1">
    <property type="nucleotide sequence ID" value="NZ_CP089168.1"/>
</dbReference>
<dbReference type="InterPro" id="IPR015927">
    <property type="entry name" value="Peptidase_S24_S26A/B/C"/>
</dbReference>
<dbReference type="GO" id="GO:0016787">
    <property type="term" value="F:hydrolase activity"/>
    <property type="evidence" value="ECO:0007669"/>
    <property type="project" value="UniProtKB-KW"/>
</dbReference>
<dbReference type="Pfam" id="PF00717">
    <property type="entry name" value="Peptidase_S24"/>
    <property type="match status" value="1"/>
</dbReference>
<dbReference type="PATRIC" id="fig|727.564.peg.505"/>
<dbReference type="InterPro" id="IPR036286">
    <property type="entry name" value="LexA/Signal_pep-like_sf"/>
</dbReference>
<dbReference type="Gene3D" id="2.10.109.10">
    <property type="entry name" value="Umud Fragment, subunit A"/>
    <property type="match status" value="1"/>
</dbReference>
<protein>
    <submittedName>
        <fullName evidence="2">DNA repair protein</fullName>
        <ecNumber evidence="2">3.4.21.-</ecNumber>
    </submittedName>
</protein>
<evidence type="ECO:0000259" key="1">
    <source>
        <dbReference type="Pfam" id="PF00717"/>
    </source>
</evidence>
<name>A0A0D0IH73_HAEIF</name>
<dbReference type="EMBL" id="JMQP01000002">
    <property type="protein sequence ID" value="KIS35547.1"/>
    <property type="molecule type" value="Genomic_DNA"/>
</dbReference>
<keyword evidence="2" id="KW-0378">Hydrolase</keyword>
<accession>A0A0D0IH73</accession>
<dbReference type="Proteomes" id="UP000050700">
    <property type="component" value="Unassembled WGS sequence"/>
</dbReference>
<dbReference type="SUPFAM" id="SSF51306">
    <property type="entry name" value="LexA/Signal peptidase"/>
    <property type="match status" value="1"/>
</dbReference>